<keyword evidence="2" id="KW-1185">Reference proteome</keyword>
<dbReference type="EMBL" id="CM023472">
    <property type="protein sequence ID" value="KAH7960178.1"/>
    <property type="molecule type" value="Genomic_DNA"/>
</dbReference>
<accession>A0ACB8D774</accession>
<comment type="caution">
    <text evidence="1">The sequence shown here is derived from an EMBL/GenBank/DDBJ whole genome shotgun (WGS) entry which is preliminary data.</text>
</comment>
<evidence type="ECO:0000313" key="1">
    <source>
        <dbReference type="EMBL" id="KAH7960178.1"/>
    </source>
</evidence>
<name>A0ACB8D774_DERSI</name>
<reference evidence="1" key="1">
    <citation type="submission" date="2020-05" db="EMBL/GenBank/DDBJ databases">
        <title>Large-scale comparative analyses of tick genomes elucidate their genetic diversity and vector capacities.</title>
        <authorList>
            <person name="Jia N."/>
            <person name="Wang J."/>
            <person name="Shi W."/>
            <person name="Du L."/>
            <person name="Sun Y."/>
            <person name="Zhan W."/>
            <person name="Jiang J."/>
            <person name="Wang Q."/>
            <person name="Zhang B."/>
            <person name="Ji P."/>
            <person name="Sakyi L.B."/>
            <person name="Cui X."/>
            <person name="Yuan T."/>
            <person name="Jiang B."/>
            <person name="Yang W."/>
            <person name="Lam T.T.-Y."/>
            <person name="Chang Q."/>
            <person name="Ding S."/>
            <person name="Wang X."/>
            <person name="Zhu J."/>
            <person name="Ruan X."/>
            <person name="Zhao L."/>
            <person name="Wei J."/>
            <person name="Que T."/>
            <person name="Du C."/>
            <person name="Cheng J."/>
            <person name="Dai P."/>
            <person name="Han X."/>
            <person name="Huang E."/>
            <person name="Gao Y."/>
            <person name="Liu J."/>
            <person name="Shao H."/>
            <person name="Ye R."/>
            <person name="Li L."/>
            <person name="Wei W."/>
            <person name="Wang X."/>
            <person name="Wang C."/>
            <person name="Yang T."/>
            <person name="Huo Q."/>
            <person name="Li W."/>
            <person name="Guo W."/>
            <person name="Chen H."/>
            <person name="Zhou L."/>
            <person name="Ni X."/>
            <person name="Tian J."/>
            <person name="Zhou Y."/>
            <person name="Sheng Y."/>
            <person name="Liu T."/>
            <person name="Pan Y."/>
            <person name="Xia L."/>
            <person name="Li J."/>
            <person name="Zhao F."/>
            <person name="Cao W."/>
        </authorList>
    </citation>
    <scope>NUCLEOTIDE SEQUENCE</scope>
    <source>
        <strain evidence="1">Dsil-2018</strain>
    </source>
</reference>
<evidence type="ECO:0000313" key="2">
    <source>
        <dbReference type="Proteomes" id="UP000821865"/>
    </source>
</evidence>
<sequence>MESFRKPQSLPTSSIRLSSPTKKKKKKKKGGSVRLSPEFFQQTSERVFKRQLTVKLYFGDVLVASQNIEGQAADLRNVLTMARGNNLNFNEDKLQLSLPITTHLGHQLTPKRWLQIQEKERPLKTHHFR</sequence>
<dbReference type="Proteomes" id="UP000821865">
    <property type="component" value="Chromosome 3"/>
</dbReference>
<gene>
    <name evidence="1" type="ORF">HPB49_017564</name>
</gene>
<protein>
    <submittedName>
        <fullName evidence="1">Uncharacterized protein</fullName>
    </submittedName>
</protein>
<proteinExistence type="predicted"/>
<organism evidence="1 2">
    <name type="scientific">Dermacentor silvarum</name>
    <name type="common">Tick</name>
    <dbReference type="NCBI Taxonomy" id="543639"/>
    <lineage>
        <taxon>Eukaryota</taxon>
        <taxon>Metazoa</taxon>
        <taxon>Ecdysozoa</taxon>
        <taxon>Arthropoda</taxon>
        <taxon>Chelicerata</taxon>
        <taxon>Arachnida</taxon>
        <taxon>Acari</taxon>
        <taxon>Parasitiformes</taxon>
        <taxon>Ixodida</taxon>
        <taxon>Ixodoidea</taxon>
        <taxon>Ixodidae</taxon>
        <taxon>Rhipicephalinae</taxon>
        <taxon>Dermacentor</taxon>
    </lineage>
</organism>